<dbReference type="PROSITE" id="PS01317">
    <property type="entry name" value="SSRP"/>
    <property type="match status" value="1"/>
</dbReference>
<comment type="function">
    <text evidence="3">Required for rescue of stalled ribosomes mediated by trans-translation. Binds to transfer-messenger RNA (tmRNA), required for stable association of tmRNA with ribosomes. tmRNA and SmpB together mimic tRNA shape, replacing the anticodon stem-loop with SmpB. tmRNA is encoded by the ssrA gene; the 2 termini fold to resemble tRNA(Ala) and it encodes a 'tag peptide', a short internal open reading frame. During trans-translation Ala-aminoacylated tmRNA acts like a tRNA, entering the A-site of stalled ribosomes, displacing the stalled mRNA. The ribosome then switches to translate the ORF on the tmRNA; the nascent peptide is terminated with the 'tag peptide' encoded by the tmRNA and targeted for degradation. The ribosome is freed to recommence translation, which seems to be the essential function of trans-translation.</text>
</comment>
<gene>
    <name evidence="3 4" type="primary">smpB</name>
    <name evidence="4" type="ORF">KL86DPRO_10754</name>
</gene>
<dbReference type="InterPro" id="IPR023620">
    <property type="entry name" value="SmpB"/>
</dbReference>
<dbReference type="GO" id="GO:0003723">
    <property type="term" value="F:RNA binding"/>
    <property type="evidence" value="ECO:0007669"/>
    <property type="project" value="UniProtKB-UniRule"/>
</dbReference>
<comment type="subcellular location">
    <subcellularLocation>
        <location evidence="3">Cytoplasm</location>
    </subcellularLocation>
    <text evidence="3">The tmRNA-SmpB complex associates with stalled 70S ribosomes.</text>
</comment>
<sequence>MSTKKKTSPGMIAQNKKARHYYELLEFYEAGLVLTGSEVKSIRAGHVSFHDAYATFRNGEAFLVGVRIAPYANAGYSQHDPDRDKKLLLHVREIAVLASRVEQKGLTVVPVNLHFKAGKIKVELAVGKGKKMHDQRDDLKEAAEARDLQRELARY</sequence>
<evidence type="ECO:0000256" key="3">
    <source>
        <dbReference type="HAMAP-Rule" id="MF_00023"/>
    </source>
</evidence>
<evidence type="ECO:0000256" key="2">
    <source>
        <dbReference type="ARBA" id="ARBA00022884"/>
    </source>
</evidence>
<dbReference type="Gene3D" id="2.40.280.10">
    <property type="match status" value="1"/>
</dbReference>
<dbReference type="NCBIfam" id="NF003843">
    <property type="entry name" value="PRK05422.1"/>
    <property type="match status" value="1"/>
</dbReference>
<dbReference type="InterPro" id="IPR020081">
    <property type="entry name" value="SsrA-bd_prot_CS"/>
</dbReference>
<dbReference type="GO" id="GO:0070929">
    <property type="term" value="P:trans-translation"/>
    <property type="evidence" value="ECO:0007669"/>
    <property type="project" value="UniProtKB-UniRule"/>
</dbReference>
<keyword evidence="2 3" id="KW-0694">RNA-binding</keyword>
<dbReference type="GO" id="GO:0070930">
    <property type="term" value="P:trans-translation-dependent protein tagging"/>
    <property type="evidence" value="ECO:0007669"/>
    <property type="project" value="TreeGrafter"/>
</dbReference>
<proteinExistence type="inferred from homology"/>
<dbReference type="SUPFAM" id="SSF74982">
    <property type="entry name" value="Small protein B (SmpB)"/>
    <property type="match status" value="1"/>
</dbReference>
<dbReference type="Pfam" id="PF01668">
    <property type="entry name" value="SmpB"/>
    <property type="match status" value="1"/>
</dbReference>
<dbReference type="InterPro" id="IPR000037">
    <property type="entry name" value="SsrA-bd_prot"/>
</dbReference>
<keyword evidence="1 3" id="KW-0963">Cytoplasm</keyword>
<evidence type="ECO:0000256" key="1">
    <source>
        <dbReference type="ARBA" id="ARBA00022490"/>
    </source>
</evidence>
<accession>A0A212J5Q9</accession>
<organism evidence="4">
    <name type="scientific">uncultured delta proteobacterium</name>
    <dbReference type="NCBI Taxonomy" id="34034"/>
    <lineage>
        <taxon>Bacteria</taxon>
        <taxon>Deltaproteobacteria</taxon>
        <taxon>environmental samples</taxon>
    </lineage>
</organism>
<evidence type="ECO:0000313" key="4">
    <source>
        <dbReference type="EMBL" id="SBV94766.1"/>
    </source>
</evidence>
<dbReference type="PANTHER" id="PTHR30308:SF2">
    <property type="entry name" value="SSRA-BINDING PROTEIN"/>
    <property type="match status" value="1"/>
</dbReference>
<dbReference type="CDD" id="cd09294">
    <property type="entry name" value="SmpB"/>
    <property type="match status" value="1"/>
</dbReference>
<dbReference type="PANTHER" id="PTHR30308">
    <property type="entry name" value="TMRNA-BINDING COMPONENT OF TRANS-TRANSLATION TAGGING COMPLEX"/>
    <property type="match status" value="1"/>
</dbReference>
<dbReference type="AlphaFoldDB" id="A0A212J5Q9"/>
<reference evidence="4" key="1">
    <citation type="submission" date="2016-04" db="EMBL/GenBank/DDBJ databases">
        <authorList>
            <person name="Evans L.H."/>
            <person name="Alamgir A."/>
            <person name="Owens N."/>
            <person name="Weber N.D."/>
            <person name="Virtaneva K."/>
            <person name="Barbian K."/>
            <person name="Babar A."/>
            <person name="Rosenke K."/>
        </authorList>
    </citation>
    <scope>NUCLEOTIDE SEQUENCE</scope>
    <source>
        <strain evidence="4">86</strain>
    </source>
</reference>
<dbReference type="EMBL" id="FLUQ01000001">
    <property type="protein sequence ID" value="SBV94766.1"/>
    <property type="molecule type" value="Genomic_DNA"/>
</dbReference>
<dbReference type="NCBIfam" id="TIGR00086">
    <property type="entry name" value="smpB"/>
    <property type="match status" value="1"/>
</dbReference>
<dbReference type="HAMAP" id="MF_00023">
    <property type="entry name" value="SmpB"/>
    <property type="match status" value="1"/>
</dbReference>
<protein>
    <recommendedName>
        <fullName evidence="3">SsrA-binding protein</fullName>
    </recommendedName>
    <alternativeName>
        <fullName evidence="3">Small protein B</fullName>
    </alternativeName>
</protein>
<name>A0A212J5Q9_9DELT</name>
<dbReference type="GO" id="GO:0005829">
    <property type="term" value="C:cytosol"/>
    <property type="evidence" value="ECO:0007669"/>
    <property type="project" value="TreeGrafter"/>
</dbReference>
<comment type="similarity">
    <text evidence="3">Belongs to the SmpB family.</text>
</comment>